<dbReference type="InterPro" id="IPR012496">
    <property type="entry name" value="TMC_dom"/>
</dbReference>
<dbReference type="Proteomes" id="UP000694620">
    <property type="component" value="Chromosome 14"/>
</dbReference>
<reference evidence="9" key="2">
    <citation type="submission" date="2025-08" db="UniProtKB">
        <authorList>
            <consortium name="Ensembl"/>
        </authorList>
    </citation>
    <scope>IDENTIFICATION</scope>
</reference>
<feature type="transmembrane region" description="Helical" evidence="6">
    <location>
        <begin position="237"/>
        <end position="255"/>
    </location>
</feature>
<feature type="transmembrane region" description="Helical" evidence="6">
    <location>
        <begin position="488"/>
        <end position="511"/>
    </location>
</feature>
<evidence type="ECO:0000256" key="1">
    <source>
        <dbReference type="ARBA" id="ARBA00004141"/>
    </source>
</evidence>
<dbReference type="AlphaFoldDB" id="A0A8C4XHA9"/>
<keyword evidence="10" id="KW-1185">Reference proteome</keyword>
<evidence type="ECO:0000256" key="5">
    <source>
        <dbReference type="ARBA" id="ARBA00023136"/>
    </source>
</evidence>
<dbReference type="Ensembl" id="ENSECRT00000031473.1">
    <property type="protein sequence ID" value="ENSECRP00000030822.1"/>
    <property type="gene ID" value="ENSECRG00000020908.1"/>
</dbReference>
<dbReference type="GO" id="GO:0008381">
    <property type="term" value="F:mechanosensitive monoatomic ion channel activity"/>
    <property type="evidence" value="ECO:0007669"/>
    <property type="project" value="TreeGrafter"/>
</dbReference>
<feature type="transmembrane region" description="Helical" evidence="6">
    <location>
        <begin position="267"/>
        <end position="293"/>
    </location>
</feature>
<dbReference type="PANTHER" id="PTHR23302">
    <property type="entry name" value="TRANSMEMBRANE CHANNEL-RELATED"/>
    <property type="match status" value="1"/>
</dbReference>
<keyword evidence="4 6" id="KW-1133">Transmembrane helix</keyword>
<protein>
    <recommendedName>
        <fullName evidence="6">Transmembrane channel-like protein</fullName>
    </recommendedName>
</protein>
<evidence type="ECO:0000313" key="10">
    <source>
        <dbReference type="Proteomes" id="UP000694620"/>
    </source>
</evidence>
<keyword evidence="5 6" id="KW-0472">Membrane</keyword>
<dbReference type="InterPro" id="IPR038900">
    <property type="entry name" value="TMC"/>
</dbReference>
<evidence type="ECO:0000256" key="3">
    <source>
        <dbReference type="ARBA" id="ARBA00022692"/>
    </source>
</evidence>
<proteinExistence type="inferred from homology"/>
<dbReference type="PANTHER" id="PTHR23302:SF4">
    <property type="entry name" value="TRANSMEMBRANE CHANNEL-LIKE PROTEIN 6"/>
    <property type="match status" value="1"/>
</dbReference>
<feature type="transmembrane region" description="Helical" evidence="6">
    <location>
        <begin position="623"/>
        <end position="648"/>
    </location>
</feature>
<feature type="transmembrane region" description="Helical" evidence="6">
    <location>
        <begin position="353"/>
        <end position="373"/>
    </location>
</feature>
<comment type="similarity">
    <text evidence="2 6">Belongs to the TMC family.</text>
</comment>
<reference evidence="9" key="1">
    <citation type="submission" date="2021-06" db="EMBL/GenBank/DDBJ databases">
        <authorList>
            <consortium name="Wellcome Sanger Institute Data Sharing"/>
        </authorList>
    </citation>
    <scope>NUCLEOTIDE SEQUENCE [LARGE SCALE GENOMIC DNA]</scope>
</reference>
<feature type="compositionally biased region" description="Basic and acidic residues" evidence="7">
    <location>
        <begin position="156"/>
        <end position="167"/>
    </location>
</feature>
<accession>A0A8C4XHA9</accession>
<sequence>MAHSVRFSIDLPEPKEPSRTHILCTPDFSPYDENVVHDSFSHLIQEQSQSLMEGNLDAIEMEELDNRQDSHTFLAHSTSRDNVEEDIEKGAMVICDHFSDATLRVLSSMPSRTIGRCRGAIISQYCNRTLKLRRRRSRPSINGMARCSRPSIRPYGVEKDPEGQDEEEKRNLLINNLRNLPINDRNHMLRTIPLSLTEKRSLRYMAFKNKNDSGYSLKQLPCCSQLKYNLIIVFRQIWYTFLSFLHSLQLWHVALKKVSGRFGTGVLSYFLFLKMLFFFNIFLLFINMAFLVIPQSLCSQGSVNQFQGLELLTGAGSFTNTVMYYGYYTNSTLNENTKSSENRSLCIPYNMPLAYFFTIGISYFITCIILMYSMSRSFEKSYRVDNPHGDLAMKVFCSWDFKVIKKVSVKLQMENTSTQLKELLSELSRPSCSKSLCQKLMKMAVHTLAWTISLGSTFGCALAVHYFSAYMSKNLSKNVQQTTQIKEASLLALPVVVSAFNLLMPCLYNAVAWIEQYELPSMATYIAIFRNLLLKLFILGILCYHWLGTTVDGHNILKPLCWETFVGQELYRFLLMDFIFTILDTIFGEFVWRIFSQKVLGRQRKPVFDIARNVLELIYGQTLAWLGVLFSPLIPAVQIIKLVLLFYIKKTSLMMNCQSPSKPWRASQMMTIFITLLCFPSFLGSAVVVTYTIWSIRPSNICGPFRSLNTIFESGKIWMRKLETENANLAWLTWIHTYMVENPFFLFFIAGILLIIIYFYAQVADGQRSIISLLQEQIDNEGKDKKFLIGQLQEIYARKRPVFGKNGKDN</sequence>
<feature type="transmembrane region" description="Helical" evidence="6">
    <location>
        <begin position="669"/>
        <end position="694"/>
    </location>
</feature>
<reference evidence="9" key="3">
    <citation type="submission" date="2025-09" db="UniProtKB">
        <authorList>
            <consortium name="Ensembl"/>
        </authorList>
    </citation>
    <scope>IDENTIFICATION</scope>
</reference>
<keyword evidence="3 6" id="KW-0812">Transmembrane</keyword>
<gene>
    <name evidence="9" type="primary">TMC6</name>
</gene>
<name>A0A8C4XHA9_ERPCA</name>
<comment type="subcellular location">
    <subcellularLocation>
        <location evidence="1 6">Membrane</location>
        <topology evidence="1 6">Multi-pass membrane protein</topology>
    </subcellularLocation>
</comment>
<evidence type="ECO:0000256" key="2">
    <source>
        <dbReference type="ARBA" id="ARBA00006510"/>
    </source>
</evidence>
<evidence type="ECO:0000259" key="8">
    <source>
        <dbReference type="Pfam" id="PF07810"/>
    </source>
</evidence>
<evidence type="ECO:0000256" key="6">
    <source>
        <dbReference type="RuleBase" id="RU310713"/>
    </source>
</evidence>
<evidence type="ECO:0000256" key="4">
    <source>
        <dbReference type="ARBA" id="ARBA00022989"/>
    </source>
</evidence>
<dbReference type="GeneTree" id="ENSGT01050000244894"/>
<feature type="domain" description="TMC" evidence="8">
    <location>
        <begin position="561"/>
        <end position="667"/>
    </location>
</feature>
<dbReference type="Pfam" id="PF07810">
    <property type="entry name" value="TMC"/>
    <property type="match status" value="1"/>
</dbReference>
<evidence type="ECO:0000256" key="7">
    <source>
        <dbReference type="SAM" id="MobiDB-lite"/>
    </source>
</evidence>
<organism evidence="9 10">
    <name type="scientific">Erpetoichthys calabaricus</name>
    <name type="common">Rope fish</name>
    <name type="synonym">Calamoichthys calabaricus</name>
    <dbReference type="NCBI Taxonomy" id="27687"/>
    <lineage>
        <taxon>Eukaryota</taxon>
        <taxon>Metazoa</taxon>
        <taxon>Chordata</taxon>
        <taxon>Craniata</taxon>
        <taxon>Vertebrata</taxon>
        <taxon>Euteleostomi</taxon>
        <taxon>Actinopterygii</taxon>
        <taxon>Polypteriformes</taxon>
        <taxon>Polypteridae</taxon>
        <taxon>Erpetoichthys</taxon>
    </lineage>
</organism>
<feature type="transmembrane region" description="Helical" evidence="6">
    <location>
        <begin position="523"/>
        <end position="547"/>
    </location>
</feature>
<feature type="transmembrane region" description="Helical" evidence="6">
    <location>
        <begin position="448"/>
        <end position="468"/>
    </location>
</feature>
<feature type="region of interest" description="Disordered" evidence="7">
    <location>
        <begin position="137"/>
        <end position="167"/>
    </location>
</feature>
<feature type="transmembrane region" description="Helical" evidence="6">
    <location>
        <begin position="744"/>
        <end position="761"/>
    </location>
</feature>
<dbReference type="GO" id="GO:0005886">
    <property type="term" value="C:plasma membrane"/>
    <property type="evidence" value="ECO:0007669"/>
    <property type="project" value="InterPro"/>
</dbReference>
<evidence type="ECO:0000313" key="9">
    <source>
        <dbReference type="Ensembl" id="ENSECRP00000030822.1"/>
    </source>
</evidence>